<comment type="caution">
    <text evidence="2">The sequence shown here is derived from an EMBL/GenBank/DDBJ whole genome shotgun (WGS) entry which is preliminary data.</text>
</comment>
<keyword evidence="1" id="KW-0732">Signal</keyword>
<dbReference type="Proteomes" id="UP000739538">
    <property type="component" value="Unassembled WGS sequence"/>
</dbReference>
<dbReference type="EMBL" id="JAGQHS010000039">
    <property type="protein sequence ID" value="MCA9756023.1"/>
    <property type="molecule type" value="Genomic_DNA"/>
</dbReference>
<dbReference type="AlphaFoldDB" id="A0A956SF61"/>
<evidence type="ECO:0000313" key="2">
    <source>
        <dbReference type="EMBL" id="MCA9756023.1"/>
    </source>
</evidence>
<evidence type="ECO:0000256" key="1">
    <source>
        <dbReference type="SAM" id="SignalP"/>
    </source>
</evidence>
<proteinExistence type="predicted"/>
<reference evidence="2" key="1">
    <citation type="submission" date="2020-04" db="EMBL/GenBank/DDBJ databases">
        <authorList>
            <person name="Zhang T."/>
        </authorList>
    </citation>
    <scope>NUCLEOTIDE SEQUENCE</scope>
    <source>
        <strain evidence="2">HKST-UBA02</strain>
    </source>
</reference>
<reference evidence="2" key="2">
    <citation type="journal article" date="2021" name="Microbiome">
        <title>Successional dynamics and alternative stable states in a saline activated sludge microbial community over 9 years.</title>
        <authorList>
            <person name="Wang Y."/>
            <person name="Ye J."/>
            <person name="Ju F."/>
            <person name="Liu L."/>
            <person name="Boyd J.A."/>
            <person name="Deng Y."/>
            <person name="Parks D.H."/>
            <person name="Jiang X."/>
            <person name="Yin X."/>
            <person name="Woodcroft B.J."/>
            <person name="Tyson G.W."/>
            <person name="Hugenholtz P."/>
            <person name="Polz M.F."/>
            <person name="Zhang T."/>
        </authorList>
    </citation>
    <scope>NUCLEOTIDE SEQUENCE</scope>
    <source>
        <strain evidence="2">HKST-UBA02</strain>
    </source>
</reference>
<sequence>MVRNWLRSLLFAPALALLAAGTATAGIPSIGFDLANAIGHNYYFTNFYVNQTLGTVFLVEDTDIVVTHLGAFDMNTENVPTWDPNYPLLPEDGFKEHHAVAIFERTTMEKLGEVVLPAGAAAPIQDEGYRYLPLDEPITLTAGHQYVLAAWWGTGSYTDPGMDTFYLLGTSPTEIPSDVYVADAISIVDGCFNPNAGDGGTVDAPFIFNMFWGLYAGGANFLYEVPVPIQDKSWGEVKSLFRR</sequence>
<accession>A0A956SF61</accession>
<feature type="chain" id="PRO_5037101372" description="DUF4397 domain-containing protein" evidence="1">
    <location>
        <begin position="26"/>
        <end position="243"/>
    </location>
</feature>
<organism evidence="2 3">
    <name type="scientific">Eiseniibacteriota bacterium</name>
    <dbReference type="NCBI Taxonomy" id="2212470"/>
    <lineage>
        <taxon>Bacteria</taxon>
        <taxon>Candidatus Eiseniibacteriota</taxon>
    </lineage>
</organism>
<evidence type="ECO:0000313" key="3">
    <source>
        <dbReference type="Proteomes" id="UP000739538"/>
    </source>
</evidence>
<feature type="signal peptide" evidence="1">
    <location>
        <begin position="1"/>
        <end position="25"/>
    </location>
</feature>
<protein>
    <recommendedName>
        <fullName evidence="4">DUF4397 domain-containing protein</fullName>
    </recommendedName>
</protein>
<gene>
    <name evidence="2" type="ORF">KDA27_09495</name>
</gene>
<name>A0A956SF61_UNCEI</name>
<evidence type="ECO:0008006" key="4">
    <source>
        <dbReference type="Google" id="ProtNLM"/>
    </source>
</evidence>